<dbReference type="EMBL" id="LCHZ01000039">
    <property type="protein sequence ID" value="KKT45314.1"/>
    <property type="molecule type" value="Genomic_DNA"/>
</dbReference>
<organism evidence="1 2">
    <name type="scientific">Candidatus Collierbacteria bacterium GW2011_GWF2_44_15</name>
    <dbReference type="NCBI Taxonomy" id="1618404"/>
    <lineage>
        <taxon>Bacteria</taxon>
        <taxon>Candidatus Collieribacteriota</taxon>
    </lineage>
</organism>
<accession>A0A0G1KBY7</accession>
<sequence length="148" mass="16924">MQKFSFDRNRCLNCEIELHEGAPSLFCSNCEPVFPKKPTALAPMQPDAHIGAEQTARSWSRKVIADLGEYEGGYIKPSAIFRDDLNYRVPADCEVKEEPDGKFSLRVFRYKDLILVDMHSIGDRWFKDLKRPAGNIVSFEVQIVDLDL</sequence>
<proteinExistence type="predicted"/>
<protein>
    <submittedName>
        <fullName evidence="1">Uncharacterized protein</fullName>
    </submittedName>
</protein>
<dbReference type="STRING" id="1618404.UW35_C0039G0003"/>
<name>A0A0G1KBY7_9BACT</name>
<comment type="caution">
    <text evidence="1">The sequence shown here is derived from an EMBL/GenBank/DDBJ whole genome shotgun (WGS) entry which is preliminary data.</text>
</comment>
<evidence type="ECO:0000313" key="2">
    <source>
        <dbReference type="Proteomes" id="UP000033861"/>
    </source>
</evidence>
<gene>
    <name evidence="1" type="ORF">UW35_C0039G0003</name>
</gene>
<dbReference type="Proteomes" id="UP000033861">
    <property type="component" value="Unassembled WGS sequence"/>
</dbReference>
<evidence type="ECO:0000313" key="1">
    <source>
        <dbReference type="EMBL" id="KKT45314.1"/>
    </source>
</evidence>
<reference evidence="1 2" key="1">
    <citation type="journal article" date="2015" name="Nature">
        <title>rRNA introns, odd ribosomes, and small enigmatic genomes across a large radiation of phyla.</title>
        <authorList>
            <person name="Brown C.T."/>
            <person name="Hug L.A."/>
            <person name="Thomas B.C."/>
            <person name="Sharon I."/>
            <person name="Castelle C.J."/>
            <person name="Singh A."/>
            <person name="Wilkins M.J."/>
            <person name="Williams K.H."/>
            <person name="Banfield J.F."/>
        </authorList>
    </citation>
    <scope>NUCLEOTIDE SEQUENCE [LARGE SCALE GENOMIC DNA]</scope>
</reference>
<dbReference type="AlphaFoldDB" id="A0A0G1KBY7"/>